<evidence type="ECO:0000313" key="12">
    <source>
        <dbReference type="RefSeq" id="XP_032831251.1"/>
    </source>
</evidence>
<feature type="compositionally biased region" description="Low complexity" evidence="7">
    <location>
        <begin position="321"/>
        <end position="333"/>
    </location>
</feature>
<evidence type="ECO:0000256" key="8">
    <source>
        <dbReference type="SAM" id="Phobius"/>
    </source>
</evidence>
<evidence type="ECO:0000259" key="9">
    <source>
        <dbReference type="PROSITE" id="PS50835"/>
    </source>
</evidence>
<dbReference type="GO" id="GO:0005737">
    <property type="term" value="C:cytoplasm"/>
    <property type="evidence" value="ECO:0007669"/>
    <property type="project" value="UniProtKB-SubCell"/>
</dbReference>
<evidence type="ECO:0000256" key="7">
    <source>
        <dbReference type="SAM" id="MobiDB-lite"/>
    </source>
</evidence>
<keyword evidence="8" id="KW-0812">Transmembrane</keyword>
<keyword evidence="8" id="KW-0472">Membrane</keyword>
<comment type="subcellular location">
    <subcellularLocation>
        <location evidence="1">Cytoplasm</location>
    </subcellularLocation>
</comment>
<keyword evidence="3" id="KW-0597">Phosphoprotein</keyword>
<dbReference type="SMART" id="SM00060">
    <property type="entry name" value="FN3"/>
    <property type="match status" value="1"/>
</dbReference>
<feature type="compositionally biased region" description="Basic and acidic residues" evidence="7">
    <location>
        <begin position="133"/>
        <end position="149"/>
    </location>
</feature>
<evidence type="ECO:0000259" key="10">
    <source>
        <dbReference type="PROSITE" id="PS50853"/>
    </source>
</evidence>
<feature type="domain" description="Fibronectin type-III" evidence="10">
    <location>
        <begin position="633"/>
        <end position="730"/>
    </location>
</feature>
<feature type="region of interest" description="Disordered" evidence="7">
    <location>
        <begin position="302"/>
        <end position="340"/>
    </location>
</feature>
<reference evidence="12" key="1">
    <citation type="submission" date="2025-08" db="UniProtKB">
        <authorList>
            <consortium name="RefSeq"/>
        </authorList>
    </citation>
    <scope>IDENTIFICATION</scope>
    <source>
        <tissue evidence="12">Sperm</tissue>
    </source>
</reference>
<feature type="compositionally biased region" description="Basic and acidic residues" evidence="7">
    <location>
        <begin position="205"/>
        <end position="214"/>
    </location>
</feature>
<organism evidence="11 12">
    <name type="scientific">Petromyzon marinus</name>
    <name type="common">Sea lamprey</name>
    <dbReference type="NCBI Taxonomy" id="7757"/>
    <lineage>
        <taxon>Eukaryota</taxon>
        <taxon>Metazoa</taxon>
        <taxon>Chordata</taxon>
        <taxon>Craniata</taxon>
        <taxon>Vertebrata</taxon>
        <taxon>Cyclostomata</taxon>
        <taxon>Hyperoartia</taxon>
        <taxon>Petromyzontiformes</taxon>
        <taxon>Petromyzontidae</taxon>
        <taxon>Petromyzon</taxon>
    </lineage>
</organism>
<accession>A0AAJ7U7G7</accession>
<dbReference type="RefSeq" id="XP_032831251.1">
    <property type="nucleotide sequence ID" value="XM_032975360.1"/>
</dbReference>
<dbReference type="Pfam" id="PF07679">
    <property type="entry name" value="I-set"/>
    <property type="match status" value="1"/>
</dbReference>
<dbReference type="InterPro" id="IPR007110">
    <property type="entry name" value="Ig-like_dom"/>
</dbReference>
<dbReference type="InterPro" id="IPR013783">
    <property type="entry name" value="Ig-like_fold"/>
</dbReference>
<proteinExistence type="predicted"/>
<dbReference type="Proteomes" id="UP001318040">
    <property type="component" value="Chromosome 56"/>
</dbReference>
<evidence type="ECO:0000256" key="1">
    <source>
        <dbReference type="ARBA" id="ARBA00004496"/>
    </source>
</evidence>
<dbReference type="InterPro" id="IPR003961">
    <property type="entry name" value="FN3_dom"/>
</dbReference>
<name>A0AAJ7U7G7_PETMA</name>
<dbReference type="InterPro" id="IPR003598">
    <property type="entry name" value="Ig_sub2"/>
</dbReference>
<dbReference type="SMART" id="SM00409">
    <property type="entry name" value="IG"/>
    <property type="match status" value="3"/>
</dbReference>
<evidence type="ECO:0000256" key="6">
    <source>
        <dbReference type="ARBA" id="ARBA00023319"/>
    </source>
</evidence>
<feature type="domain" description="Ig-like" evidence="9">
    <location>
        <begin position="449"/>
        <end position="535"/>
    </location>
</feature>
<dbReference type="InterPro" id="IPR052385">
    <property type="entry name" value="Obscurin/Obscurin-like_Reg"/>
</dbReference>
<evidence type="ECO:0000313" key="11">
    <source>
        <dbReference type="Proteomes" id="UP001318040"/>
    </source>
</evidence>
<dbReference type="FunFam" id="2.60.40.10:FF:000502">
    <property type="entry name" value="obscurin-like protein 1 isoform X2"/>
    <property type="match status" value="1"/>
</dbReference>
<dbReference type="Gene3D" id="2.60.40.10">
    <property type="entry name" value="Immunoglobulins"/>
    <property type="match status" value="6"/>
</dbReference>
<sequence>MEVPGGGRPPAAPAFALAPSSGPPPPRVSWEGSGARRLRSDGRLEVARRLPARELEAGEAGRYACRTRNFVGEPSAEFDLTVTTVTVAAVTVTTVGDCDVATVTAATVTVTTVGRFSSDPPLPHPPKVLTKNSDSRFPRGDGETRKRPETSPGGVGSSSGGGGGDSDHSGPGSPLGRPTSSECRALTRPLDAVAVGVRDRRIASDVADGDRSAEGIEPATSDPDLRWGQQQQLQRRQSDSGLPSAPDDAQSLVHRKRHGSSGGGVYDSGVYHSGVYNSGVYNSGVYHSGVYHSGVYNSGVDSHSSNGDDGGGSCRPSALMTTTTTAATQQQQQHRYQSHSETPGVFTVTEGKHARLSCRVTGKPKPDIVWMKSGVPLRRSRRYMMYEDEDGGGGQGGGGGGGGSGGGGGGLFVLRVLFCRQEDNGFYTCSASNAIGQTFSAVQLVVNEPQLLFKSRLRDVEVPERGVATLECEVPSAGLSARWFLEDTPLAPDHKYGIEADGTKRRLVIRDVTADDDAVYVCETRGGSRTVAELSVRGRIVQKLPRLVEVRQGEALTLAVEVDDALLEGEWLRDGVAVAAAAAAALTTAASGRTRTLEIARVALGDDCDVTFKAGESRTTCKVRVKVPAPRWPPSDFRVRTVSYSTVSLEWRAPPTDGGVDAARYAVEMRARGDRAPAWVDVSGPGARTELTVGGLQTGAEFEFRVAAVGAQGGRGPFAELRGPVLVKGDVEVLSPLSDVHASRDDDAAFTIQLSRPMPGQWLRDGVQISSAGAAAGTAGTAAGTAAAAIDDGRHIVGHLGATHTLVVRRVGWRDDGAAIVFLAGALRADAALYVTEGAGLFSRLLSVSFAFAIVAYLLSYLLAYLLGGGGGSGGPGGGLLEGTPMDRLT</sequence>
<dbReference type="InterPro" id="IPR036179">
    <property type="entry name" value="Ig-like_dom_sf"/>
</dbReference>
<feature type="region of interest" description="Disordered" evidence="7">
    <location>
        <begin position="1"/>
        <end position="37"/>
    </location>
</feature>
<dbReference type="PANTHER" id="PTHR35971:SF4">
    <property type="entry name" value="OBSCURIN"/>
    <property type="match status" value="1"/>
</dbReference>
<feature type="region of interest" description="Disordered" evidence="7">
    <location>
        <begin position="114"/>
        <end position="187"/>
    </location>
</feature>
<feature type="region of interest" description="Disordered" evidence="7">
    <location>
        <begin position="205"/>
        <end position="265"/>
    </location>
</feature>
<dbReference type="SUPFAM" id="SSF48726">
    <property type="entry name" value="Immunoglobulin"/>
    <property type="match status" value="4"/>
</dbReference>
<dbReference type="SUPFAM" id="SSF49265">
    <property type="entry name" value="Fibronectin type III"/>
    <property type="match status" value="1"/>
</dbReference>
<dbReference type="AlphaFoldDB" id="A0AAJ7U7G7"/>
<keyword evidence="11" id="KW-1185">Reference proteome</keyword>
<keyword evidence="5" id="KW-1015">Disulfide bond</keyword>
<keyword evidence="6" id="KW-0393">Immunoglobulin domain</keyword>
<evidence type="ECO:0000256" key="4">
    <source>
        <dbReference type="ARBA" id="ARBA00022737"/>
    </source>
</evidence>
<dbReference type="PROSITE" id="PS50853">
    <property type="entry name" value="FN3"/>
    <property type="match status" value="1"/>
</dbReference>
<dbReference type="KEGG" id="pmrn:116954662"/>
<keyword evidence="4" id="KW-0677">Repeat</keyword>
<feature type="domain" description="Ig-like" evidence="9">
    <location>
        <begin position="316"/>
        <end position="447"/>
    </location>
</feature>
<dbReference type="InterPro" id="IPR003599">
    <property type="entry name" value="Ig_sub"/>
</dbReference>
<keyword evidence="2" id="KW-0963">Cytoplasm</keyword>
<dbReference type="CDD" id="cd00063">
    <property type="entry name" value="FN3"/>
    <property type="match status" value="1"/>
</dbReference>
<evidence type="ECO:0000256" key="5">
    <source>
        <dbReference type="ARBA" id="ARBA00023157"/>
    </source>
</evidence>
<dbReference type="PANTHER" id="PTHR35971">
    <property type="entry name" value="SI:DKEY-31G6.6"/>
    <property type="match status" value="1"/>
</dbReference>
<feature type="transmembrane region" description="Helical" evidence="8">
    <location>
        <begin position="845"/>
        <end position="867"/>
    </location>
</feature>
<protein>
    <submittedName>
        <fullName evidence="12">Obscurin-like protein 1</fullName>
    </submittedName>
</protein>
<feature type="domain" description="Ig-like" evidence="9">
    <location>
        <begin position="1"/>
        <end position="83"/>
    </location>
</feature>
<evidence type="ECO:0000256" key="3">
    <source>
        <dbReference type="ARBA" id="ARBA00022553"/>
    </source>
</evidence>
<dbReference type="InterPro" id="IPR036116">
    <property type="entry name" value="FN3_sf"/>
</dbReference>
<evidence type="ECO:0000256" key="2">
    <source>
        <dbReference type="ARBA" id="ARBA00022490"/>
    </source>
</evidence>
<feature type="compositionally biased region" description="Gly residues" evidence="7">
    <location>
        <begin position="153"/>
        <end position="164"/>
    </location>
</feature>
<dbReference type="PROSITE" id="PS50835">
    <property type="entry name" value="IG_LIKE"/>
    <property type="match status" value="3"/>
</dbReference>
<dbReference type="Pfam" id="PF13927">
    <property type="entry name" value="Ig_3"/>
    <property type="match status" value="1"/>
</dbReference>
<dbReference type="InterPro" id="IPR013098">
    <property type="entry name" value="Ig_I-set"/>
</dbReference>
<keyword evidence="8" id="KW-1133">Transmembrane helix</keyword>
<gene>
    <name evidence="12" type="primary">LOC116954662</name>
</gene>
<dbReference type="SMART" id="SM00408">
    <property type="entry name" value="IGc2"/>
    <property type="match status" value="2"/>
</dbReference>
<dbReference type="Pfam" id="PF00041">
    <property type="entry name" value="fn3"/>
    <property type="match status" value="1"/>
</dbReference>